<proteinExistence type="predicted"/>
<protein>
    <submittedName>
        <fullName evidence="2">Thermonuclease family protein</fullName>
    </submittedName>
</protein>
<dbReference type="PANTHER" id="PTHR12302">
    <property type="entry name" value="EBNA2 BINDING PROTEIN P100"/>
    <property type="match status" value="1"/>
</dbReference>
<evidence type="ECO:0000313" key="2">
    <source>
        <dbReference type="EMBL" id="WEK02731.1"/>
    </source>
</evidence>
<organism evidence="2 3">
    <name type="scientific">Candidatus Devosia phytovorans</name>
    <dbReference type="NCBI Taxonomy" id="3121372"/>
    <lineage>
        <taxon>Bacteria</taxon>
        <taxon>Pseudomonadati</taxon>
        <taxon>Pseudomonadota</taxon>
        <taxon>Alphaproteobacteria</taxon>
        <taxon>Hyphomicrobiales</taxon>
        <taxon>Devosiaceae</taxon>
        <taxon>Devosia</taxon>
    </lineage>
</organism>
<dbReference type="InterPro" id="IPR035437">
    <property type="entry name" value="SNase_OB-fold_sf"/>
</dbReference>
<dbReference type="Proteomes" id="UP001217476">
    <property type="component" value="Chromosome"/>
</dbReference>
<dbReference type="EMBL" id="CP119312">
    <property type="protein sequence ID" value="WEK02731.1"/>
    <property type="molecule type" value="Genomic_DNA"/>
</dbReference>
<evidence type="ECO:0000313" key="3">
    <source>
        <dbReference type="Proteomes" id="UP001217476"/>
    </source>
</evidence>
<name>A0AAJ5VR79_9HYPH</name>
<dbReference type="Pfam" id="PF00565">
    <property type="entry name" value="SNase"/>
    <property type="match status" value="1"/>
</dbReference>
<gene>
    <name evidence="2" type="ORF">P0Y65_10980</name>
</gene>
<reference evidence="2" key="1">
    <citation type="submission" date="2023-03" db="EMBL/GenBank/DDBJ databases">
        <title>Andean soil-derived lignocellulolytic bacterial consortium as a source of novel taxa and putative plastic-active enzymes.</title>
        <authorList>
            <person name="Diaz-Garcia L."/>
            <person name="Chuvochina M."/>
            <person name="Feuerriegel G."/>
            <person name="Bunk B."/>
            <person name="Sproer C."/>
            <person name="Streit W.R."/>
            <person name="Rodriguez L.M."/>
            <person name="Overmann J."/>
            <person name="Jimenez D.J."/>
        </authorList>
    </citation>
    <scope>NUCLEOTIDE SEQUENCE</scope>
    <source>
        <strain evidence="2">MAG 4196</strain>
    </source>
</reference>
<dbReference type="InterPro" id="IPR016071">
    <property type="entry name" value="Staphylococal_nuclease_OB-fold"/>
</dbReference>
<sequence>MAALVVALDQPLPPVAGQARVSDGDSFRLGDERIRLLGMDAPELAQQCDTADGSKWTCGRSARDRMAELLSSGAVDCRPEGRDQYDRLLATCRVNDQDLGAIMVGEGLAVSSGGYWTEEAAARRDSRGIWAGSFDRPRDWRDDEARPHNALSWLGDLWP</sequence>
<evidence type="ECO:0000259" key="1">
    <source>
        <dbReference type="PROSITE" id="PS50830"/>
    </source>
</evidence>
<dbReference type="SUPFAM" id="SSF50199">
    <property type="entry name" value="Staphylococcal nuclease"/>
    <property type="match status" value="1"/>
</dbReference>
<dbReference type="SMART" id="SM00318">
    <property type="entry name" value="SNc"/>
    <property type="match status" value="1"/>
</dbReference>
<feature type="domain" description="TNase-like" evidence="1">
    <location>
        <begin position="20"/>
        <end position="132"/>
    </location>
</feature>
<dbReference type="AlphaFoldDB" id="A0AAJ5VR79"/>
<dbReference type="PANTHER" id="PTHR12302:SF26">
    <property type="entry name" value="BLR1266 PROTEIN"/>
    <property type="match status" value="1"/>
</dbReference>
<dbReference type="PROSITE" id="PS50830">
    <property type="entry name" value="TNASE_3"/>
    <property type="match status" value="1"/>
</dbReference>
<accession>A0AAJ5VR79</accession>
<dbReference type="Gene3D" id="2.40.50.90">
    <property type="match status" value="1"/>
</dbReference>